<dbReference type="AlphaFoldDB" id="A0AAN7BBT1"/>
<dbReference type="PROSITE" id="PS00086">
    <property type="entry name" value="CYTOCHROME_P450"/>
    <property type="match status" value="1"/>
</dbReference>
<dbReference type="PRINTS" id="PR00465">
    <property type="entry name" value="EP450IV"/>
</dbReference>
<dbReference type="EMBL" id="MU858083">
    <property type="protein sequence ID" value="KAK4215200.1"/>
    <property type="molecule type" value="Genomic_DNA"/>
</dbReference>
<evidence type="ECO:0000256" key="3">
    <source>
        <dbReference type="ARBA" id="ARBA00022617"/>
    </source>
</evidence>
<name>A0AAN7BBT1_9PEZI</name>
<dbReference type="PANTHER" id="PTHR46206:SF1">
    <property type="entry name" value="P450, PUTATIVE (EUROFUNG)-RELATED"/>
    <property type="match status" value="1"/>
</dbReference>
<evidence type="ECO:0000256" key="9">
    <source>
        <dbReference type="RuleBase" id="RU000461"/>
    </source>
</evidence>
<gene>
    <name evidence="11" type="ORF">QBC37DRAFT_282223</name>
</gene>
<dbReference type="InterPro" id="IPR036396">
    <property type="entry name" value="Cyt_P450_sf"/>
</dbReference>
<dbReference type="GO" id="GO:0004497">
    <property type="term" value="F:monooxygenase activity"/>
    <property type="evidence" value="ECO:0007669"/>
    <property type="project" value="UniProtKB-KW"/>
</dbReference>
<dbReference type="SUPFAM" id="SSF48264">
    <property type="entry name" value="Cytochrome P450"/>
    <property type="match status" value="1"/>
</dbReference>
<keyword evidence="4 8" id="KW-0479">Metal-binding</keyword>
<keyword evidence="5 9" id="KW-0560">Oxidoreductase</keyword>
<evidence type="ECO:0000256" key="2">
    <source>
        <dbReference type="ARBA" id="ARBA00010617"/>
    </source>
</evidence>
<dbReference type="Proteomes" id="UP001301769">
    <property type="component" value="Unassembled WGS sequence"/>
</dbReference>
<evidence type="ECO:0000313" key="12">
    <source>
        <dbReference type="Proteomes" id="UP001301769"/>
    </source>
</evidence>
<evidence type="ECO:0000256" key="1">
    <source>
        <dbReference type="ARBA" id="ARBA00001971"/>
    </source>
</evidence>
<evidence type="ECO:0000256" key="5">
    <source>
        <dbReference type="ARBA" id="ARBA00023002"/>
    </source>
</evidence>
<keyword evidence="3 8" id="KW-0349">Heme</keyword>
<organism evidence="11 12">
    <name type="scientific">Rhypophila decipiens</name>
    <dbReference type="NCBI Taxonomy" id="261697"/>
    <lineage>
        <taxon>Eukaryota</taxon>
        <taxon>Fungi</taxon>
        <taxon>Dikarya</taxon>
        <taxon>Ascomycota</taxon>
        <taxon>Pezizomycotina</taxon>
        <taxon>Sordariomycetes</taxon>
        <taxon>Sordariomycetidae</taxon>
        <taxon>Sordariales</taxon>
        <taxon>Naviculisporaceae</taxon>
        <taxon>Rhypophila</taxon>
    </lineage>
</organism>
<evidence type="ECO:0000256" key="7">
    <source>
        <dbReference type="ARBA" id="ARBA00023033"/>
    </source>
</evidence>
<feature type="transmembrane region" description="Helical" evidence="10">
    <location>
        <begin position="6"/>
        <end position="27"/>
    </location>
</feature>
<feature type="binding site" description="axial binding residue" evidence="8">
    <location>
        <position position="489"/>
    </location>
    <ligand>
        <name>heme</name>
        <dbReference type="ChEBI" id="CHEBI:30413"/>
    </ligand>
    <ligandPart>
        <name>Fe</name>
        <dbReference type="ChEBI" id="CHEBI:18248"/>
    </ligandPart>
</feature>
<evidence type="ECO:0000313" key="11">
    <source>
        <dbReference type="EMBL" id="KAK4215200.1"/>
    </source>
</evidence>
<comment type="cofactor">
    <cofactor evidence="1 8">
        <name>heme</name>
        <dbReference type="ChEBI" id="CHEBI:30413"/>
    </cofactor>
</comment>
<keyword evidence="6 8" id="KW-0408">Iron</keyword>
<reference evidence="11" key="1">
    <citation type="journal article" date="2023" name="Mol. Phylogenet. Evol.">
        <title>Genome-scale phylogeny and comparative genomics of the fungal order Sordariales.</title>
        <authorList>
            <person name="Hensen N."/>
            <person name="Bonometti L."/>
            <person name="Westerberg I."/>
            <person name="Brannstrom I.O."/>
            <person name="Guillou S."/>
            <person name="Cros-Aarteil S."/>
            <person name="Calhoun S."/>
            <person name="Haridas S."/>
            <person name="Kuo A."/>
            <person name="Mondo S."/>
            <person name="Pangilinan J."/>
            <person name="Riley R."/>
            <person name="LaButti K."/>
            <person name="Andreopoulos B."/>
            <person name="Lipzen A."/>
            <person name="Chen C."/>
            <person name="Yan M."/>
            <person name="Daum C."/>
            <person name="Ng V."/>
            <person name="Clum A."/>
            <person name="Steindorff A."/>
            <person name="Ohm R.A."/>
            <person name="Martin F."/>
            <person name="Silar P."/>
            <person name="Natvig D.O."/>
            <person name="Lalanne C."/>
            <person name="Gautier V."/>
            <person name="Ament-Velasquez S.L."/>
            <person name="Kruys A."/>
            <person name="Hutchinson M.I."/>
            <person name="Powell A.J."/>
            <person name="Barry K."/>
            <person name="Miller A.N."/>
            <person name="Grigoriev I.V."/>
            <person name="Debuchy R."/>
            <person name="Gladieux P."/>
            <person name="Hiltunen Thoren M."/>
            <person name="Johannesson H."/>
        </authorList>
    </citation>
    <scope>NUCLEOTIDE SEQUENCE</scope>
    <source>
        <strain evidence="11">PSN293</strain>
    </source>
</reference>
<protein>
    <submittedName>
        <fullName evidence="11">Cytochrome P450</fullName>
    </submittedName>
</protein>
<evidence type="ECO:0000256" key="8">
    <source>
        <dbReference type="PIRSR" id="PIRSR602403-1"/>
    </source>
</evidence>
<evidence type="ECO:0000256" key="4">
    <source>
        <dbReference type="ARBA" id="ARBA00022723"/>
    </source>
</evidence>
<evidence type="ECO:0000256" key="6">
    <source>
        <dbReference type="ARBA" id="ARBA00023004"/>
    </source>
</evidence>
<dbReference type="GO" id="GO:0020037">
    <property type="term" value="F:heme binding"/>
    <property type="evidence" value="ECO:0007669"/>
    <property type="project" value="InterPro"/>
</dbReference>
<keyword evidence="10" id="KW-0812">Transmembrane</keyword>
<reference evidence="11" key="2">
    <citation type="submission" date="2023-05" db="EMBL/GenBank/DDBJ databases">
        <authorList>
            <consortium name="Lawrence Berkeley National Laboratory"/>
            <person name="Steindorff A."/>
            <person name="Hensen N."/>
            <person name="Bonometti L."/>
            <person name="Westerberg I."/>
            <person name="Brannstrom I.O."/>
            <person name="Guillou S."/>
            <person name="Cros-Aarteil S."/>
            <person name="Calhoun S."/>
            <person name="Haridas S."/>
            <person name="Kuo A."/>
            <person name="Mondo S."/>
            <person name="Pangilinan J."/>
            <person name="Riley R."/>
            <person name="Labutti K."/>
            <person name="Andreopoulos B."/>
            <person name="Lipzen A."/>
            <person name="Chen C."/>
            <person name="Yanf M."/>
            <person name="Daum C."/>
            <person name="Ng V."/>
            <person name="Clum A."/>
            <person name="Ohm R."/>
            <person name="Martin F."/>
            <person name="Silar P."/>
            <person name="Natvig D."/>
            <person name="Lalanne C."/>
            <person name="Gautier V."/>
            <person name="Ament-Velasquez S.L."/>
            <person name="Kruys A."/>
            <person name="Hutchinson M.I."/>
            <person name="Powell A.J."/>
            <person name="Barry K."/>
            <person name="Miller A.N."/>
            <person name="Grigoriev I.V."/>
            <person name="Debuchy R."/>
            <person name="Gladieux P."/>
            <person name="Thoren M.H."/>
            <person name="Johannesson H."/>
        </authorList>
    </citation>
    <scope>NUCLEOTIDE SEQUENCE</scope>
    <source>
        <strain evidence="11">PSN293</strain>
    </source>
</reference>
<sequence>MDPELFSRPAILAPIFLAISYIVYQIFLKPSPVSQLNLPIVGARPGDWFPYTQAQWRNYRDFRAAALEADRLSRAANPENPHQAVLFPVLGGTPNLIYLPRSEIKFVIDQPDPVGVDMHGQVVDTMQLDYILSDPHLVRDPIWSTHHKMVATTLTSQIPNLVPDLADETAWLFKHLWELDPGQSKDVLVFDTLRRVISGTTNRVTVGLPLCRDEEFQHVSVSHASLVATTGQVMSWIWKPFKPLVALVTAMPLKRISHRFCELLRPEVKRRLAEYDAHQAALEKKSSSGAVRNDFLQWTINQAKTVGSPYLLSPETLAGRIALLNFSGIHTTAFAVTHALLDLVYSPNREQIIAELREEIESCLDKYGEPRWKKASLNAMHKLDSLLRESGRLNSIVNIGLPRKVSAPEGLLTPHSKIRIPKGTSIAVPAYAVFRDPETYPSPDEFKPFRFAEQRADSSEENSTRARAGKAFPSTSAEYLVFGHGKTACPGRFFVANELMLVMAHIVLHYDLGPGKGQTSRPENKWYGMNVLPDLGASIRVTRREKTSFS</sequence>
<keyword evidence="10" id="KW-1133">Transmembrane helix</keyword>
<comment type="caution">
    <text evidence="11">The sequence shown here is derived from an EMBL/GenBank/DDBJ whole genome shotgun (WGS) entry which is preliminary data.</text>
</comment>
<evidence type="ECO:0000256" key="10">
    <source>
        <dbReference type="SAM" id="Phobius"/>
    </source>
</evidence>
<accession>A0AAN7BBT1</accession>
<dbReference type="GO" id="GO:0005506">
    <property type="term" value="F:iron ion binding"/>
    <property type="evidence" value="ECO:0007669"/>
    <property type="project" value="InterPro"/>
</dbReference>
<keyword evidence="12" id="KW-1185">Reference proteome</keyword>
<dbReference type="InterPro" id="IPR017972">
    <property type="entry name" value="Cyt_P450_CS"/>
</dbReference>
<dbReference type="GO" id="GO:0016705">
    <property type="term" value="F:oxidoreductase activity, acting on paired donors, with incorporation or reduction of molecular oxygen"/>
    <property type="evidence" value="ECO:0007669"/>
    <property type="project" value="InterPro"/>
</dbReference>
<dbReference type="InterPro" id="IPR002403">
    <property type="entry name" value="Cyt_P450_E_grp-IV"/>
</dbReference>
<dbReference type="Pfam" id="PF00067">
    <property type="entry name" value="p450"/>
    <property type="match status" value="1"/>
</dbReference>
<comment type="similarity">
    <text evidence="2 9">Belongs to the cytochrome P450 family.</text>
</comment>
<proteinExistence type="inferred from homology"/>
<dbReference type="CDD" id="cd11041">
    <property type="entry name" value="CYP503A1-like"/>
    <property type="match status" value="1"/>
</dbReference>
<dbReference type="PANTHER" id="PTHR46206">
    <property type="entry name" value="CYTOCHROME P450"/>
    <property type="match status" value="1"/>
</dbReference>
<dbReference type="InterPro" id="IPR001128">
    <property type="entry name" value="Cyt_P450"/>
</dbReference>
<keyword evidence="10" id="KW-0472">Membrane</keyword>
<keyword evidence="7 9" id="KW-0503">Monooxygenase</keyword>
<dbReference type="Gene3D" id="1.10.630.10">
    <property type="entry name" value="Cytochrome P450"/>
    <property type="match status" value="1"/>
</dbReference>